<keyword evidence="5" id="KW-0732">Signal</keyword>
<evidence type="ECO:0000256" key="10">
    <source>
        <dbReference type="ARBA" id="ARBA00023170"/>
    </source>
</evidence>
<dbReference type="CDD" id="cd00033">
    <property type="entry name" value="CCP"/>
    <property type="match status" value="3"/>
</dbReference>
<dbReference type="InterPro" id="IPR018097">
    <property type="entry name" value="EGF_Ca-bd_CS"/>
</dbReference>
<evidence type="ECO:0000256" key="9">
    <source>
        <dbReference type="ARBA" id="ARBA00023157"/>
    </source>
</evidence>
<dbReference type="SUPFAM" id="SSF57196">
    <property type="entry name" value="EGF/Laminin"/>
    <property type="match status" value="6"/>
</dbReference>
<feature type="domain" description="Sushi" evidence="16">
    <location>
        <begin position="617"/>
        <end position="681"/>
    </location>
</feature>
<dbReference type="Gene3D" id="2.10.70.10">
    <property type="entry name" value="Complement Module, domain 1"/>
    <property type="match status" value="5"/>
</dbReference>
<keyword evidence="4 14" id="KW-0812">Transmembrane</keyword>
<keyword evidence="6" id="KW-0677">Repeat</keyword>
<feature type="domain" description="EGF-like" evidence="15">
    <location>
        <begin position="1257"/>
        <end position="1296"/>
    </location>
</feature>
<feature type="transmembrane region" description="Helical" evidence="14">
    <location>
        <begin position="95"/>
        <end position="119"/>
    </location>
</feature>
<dbReference type="RefSeq" id="XP_035683957.1">
    <property type="nucleotide sequence ID" value="XM_035828064.1"/>
</dbReference>
<evidence type="ECO:0000256" key="6">
    <source>
        <dbReference type="ARBA" id="ARBA00022737"/>
    </source>
</evidence>
<feature type="domain" description="EGF-like" evidence="15">
    <location>
        <begin position="859"/>
        <end position="898"/>
    </location>
</feature>
<keyword evidence="8 14" id="KW-0472">Membrane</keyword>
<dbReference type="PROSITE" id="PS01187">
    <property type="entry name" value="EGF_CA"/>
    <property type="match status" value="6"/>
</dbReference>
<dbReference type="InterPro" id="IPR026823">
    <property type="entry name" value="cEGF"/>
</dbReference>
<dbReference type="GeneID" id="118420963"/>
<feature type="domain" description="EGF-like" evidence="15">
    <location>
        <begin position="1099"/>
        <end position="1137"/>
    </location>
</feature>
<dbReference type="PROSITE" id="PS00010">
    <property type="entry name" value="ASX_HYDROXYL"/>
    <property type="match status" value="14"/>
</dbReference>
<dbReference type="Pfam" id="PF12662">
    <property type="entry name" value="cEGF"/>
    <property type="match status" value="2"/>
</dbReference>
<dbReference type="OrthoDB" id="10045365at2759"/>
<accession>A0A9J7MWD7</accession>
<feature type="domain" description="EGF-like" evidence="15">
    <location>
        <begin position="1138"/>
        <end position="1177"/>
    </location>
</feature>
<feature type="domain" description="EGF-like" evidence="15">
    <location>
        <begin position="1217"/>
        <end position="1256"/>
    </location>
</feature>
<evidence type="ECO:0000256" key="1">
    <source>
        <dbReference type="ARBA" id="ARBA00004479"/>
    </source>
</evidence>
<dbReference type="Pfam" id="PF07645">
    <property type="entry name" value="EGF_CA"/>
    <property type="match status" value="8"/>
</dbReference>
<evidence type="ECO:0000256" key="7">
    <source>
        <dbReference type="ARBA" id="ARBA00022989"/>
    </source>
</evidence>
<keyword evidence="17" id="KW-1185">Reference proteome</keyword>
<dbReference type="InterPro" id="IPR035976">
    <property type="entry name" value="Sushi/SCR/CCP_sf"/>
</dbReference>
<evidence type="ECO:0000256" key="12">
    <source>
        <dbReference type="PROSITE-ProRule" id="PRU00076"/>
    </source>
</evidence>
<evidence type="ECO:0000256" key="5">
    <source>
        <dbReference type="ARBA" id="ARBA00022729"/>
    </source>
</evidence>
<dbReference type="FunFam" id="2.10.25.10:FF:000009">
    <property type="entry name" value="Low-density lipoprotein receptor isoform 1"/>
    <property type="match status" value="2"/>
</dbReference>
<dbReference type="SMART" id="SM00032">
    <property type="entry name" value="CCP"/>
    <property type="match status" value="6"/>
</dbReference>
<dbReference type="PROSITE" id="PS01186">
    <property type="entry name" value="EGF_2"/>
    <property type="match status" value="15"/>
</dbReference>
<feature type="domain" description="EGF-like" evidence="15">
    <location>
        <begin position="979"/>
        <end position="1018"/>
    </location>
</feature>
<dbReference type="GO" id="GO:0005509">
    <property type="term" value="F:calcium ion binding"/>
    <property type="evidence" value="ECO:0007669"/>
    <property type="project" value="InterPro"/>
</dbReference>
<sequence length="1426" mass="154648">MKTVVRSSTLQVRQGVAMGTGNYDDEDNDEHTTESECYFEEKPSELQASLKRCPSSDSLFNKGTSLAYQPWNVYGPSTYGYGPYMQKKKEGWDTLTILLAIFSTLAFVTLCIAIALFWIKVVPALDRGPVPEWLRQRYSFADLENWWRLGLLDHIQPPAATPTPTPTPELMVTEYCGNNALSALDHGEYSCTEIEYYRISVSLCIAKCEVGYKTDDPGLIFCDRGRWAPIAPEVVSTLIGIGRAIDAMPRDDARVFEELGIADDIYVDVIANVLTKLDVAGTISPSMIRWYLQPFSSGNIIGDPYIVRQGLNLIGRDTIQRISTLDFLEVLSELETNGASRRPTCRMVDCATESGLPEVESNGHIDYTVTTYQAQVAVVCDRGFIPRSPTLECLADGSWDQIAACEPVRCDEPDTVPNGWYTCEGYNFPDKCDINCEQGFHPTGEEDTLGCGWTGNWTVVSTAESESGLIADHINPGGLSCTIADCSVISVPSNGQVNCSGTTYEEHCDLTCDEGYKAPQYGTDFHCTDDGTWSGVPTCRPVDCGQPPWFPHTSVHCDDGFQYPSTCNVTCGAGYQRTAAENPVCGKDARWSFITAGNMTEDLNDNRNQADLFCERIECEVPQAPQNGSINCTGSKYQDYCLLRCDPGYKNADDSSTILHSLHKYTCMADGNWSEQPRCIPSDYCRLGRHNCHTEHGVCDVTGHQTYSCRCRGGTFGDGINCERLMCPPLPVATPPNGFFTCARQETTVVDTVSQPSLSICSTANETSVEEEQEYEVSCVLHCSQGFRQNLFVEYWCSSDGNWTIPHDLNSTETDICEDMDECSNNNGGCNHTCVNTAGSYHCTCRTGYQLSGTHDCIDVDECASLNGGCDHNCVNTEGSFYCTCHSGYQLSGTTTCNDINECDNNNGGCDHNCTNTAGGYHCTCRDGYQLSGSHNCTDIDECTMGYDGCDHNCVNTVGSYYCTCSPGYELSGTTDCIDINECSSGNGGCAHNCTNTAGGYYCTCRSGFQLSGTHDCDDIDECTIGNGGCDHNCVNTEGSFHCTCRLGYQLLDTASCIDVNECLNNNGGCGHVCTNSIGSYLCSCSSGYQLSGIHDCIDVDECGILNGGCDHNCTNTEGSFHCFCRTGYQLSGRSCNEINECNDNNGGCNHKCVNTAGSYHCTCRSGYYLSDGHNCIDVDECSTLNGGCAIFCTNTVGSYSCSCGAGYLISGTSCNDINECDNNNGGCDHTCVNTVGSYHCTCRSGYHLSGTHNCVDTNECASLNGGCDHTCTNTEGGYQCSCRSGFQLSGTHDCRDINECASLSGGCDHNCVNTEGSFRCTCRSGYQLSGTTSCNEINECNSNNGGCNHNCVNTPGSYHCTCNSGYHLSGTHNCIDTNECSSHNGGCQHNCVNTAGSFHCTCWPGYELSGTTICNEREKTISLHL</sequence>
<dbReference type="SMART" id="SM00181">
    <property type="entry name" value="EGF"/>
    <property type="match status" value="16"/>
</dbReference>
<feature type="domain" description="EGF-like" evidence="15">
    <location>
        <begin position="1337"/>
        <end position="1376"/>
    </location>
</feature>
<dbReference type="InterPro" id="IPR049883">
    <property type="entry name" value="NOTCH1_EGF-like"/>
</dbReference>
<dbReference type="FunFam" id="2.10.25.10:FF:000240">
    <property type="entry name" value="Vitamin K-dependent protein S"/>
    <property type="match status" value="7"/>
</dbReference>
<dbReference type="PROSITE" id="PS50026">
    <property type="entry name" value="EGF_3"/>
    <property type="match status" value="14"/>
</dbReference>
<dbReference type="SUPFAM" id="SSF57535">
    <property type="entry name" value="Complement control module/SCR domain"/>
    <property type="match status" value="5"/>
</dbReference>
<dbReference type="SMART" id="SM00179">
    <property type="entry name" value="EGF_CA"/>
    <property type="match status" value="15"/>
</dbReference>
<dbReference type="KEGG" id="bfo:118420963"/>
<evidence type="ECO:0000256" key="3">
    <source>
        <dbReference type="ARBA" id="ARBA00022583"/>
    </source>
</evidence>
<evidence type="ECO:0000256" key="2">
    <source>
        <dbReference type="ARBA" id="ARBA00022536"/>
    </source>
</evidence>
<feature type="domain" description="EGF-like" evidence="15">
    <location>
        <begin position="681"/>
        <end position="723"/>
    </location>
</feature>
<feature type="domain" description="EGF-like" evidence="15">
    <location>
        <begin position="819"/>
        <end position="858"/>
    </location>
</feature>
<keyword evidence="11" id="KW-0325">Glycoprotein</keyword>
<reference evidence="18" key="2">
    <citation type="submission" date="2025-08" db="UniProtKB">
        <authorList>
            <consortium name="RefSeq"/>
        </authorList>
    </citation>
    <scope>IDENTIFICATION</scope>
    <source>
        <strain evidence="18">S238N-H82</strain>
        <tissue evidence="18">Testes</tissue>
    </source>
</reference>
<keyword evidence="13" id="KW-0768">Sushi</keyword>
<feature type="disulfide bond" evidence="13">
    <location>
        <begin position="512"/>
        <end position="539"/>
    </location>
</feature>
<dbReference type="PROSITE" id="PS50923">
    <property type="entry name" value="SUSHI"/>
    <property type="match status" value="3"/>
</dbReference>
<evidence type="ECO:0000313" key="17">
    <source>
        <dbReference type="Proteomes" id="UP000001554"/>
    </source>
</evidence>
<feature type="domain" description="EGF-like" evidence="15">
    <location>
        <begin position="1297"/>
        <end position="1336"/>
    </location>
</feature>
<evidence type="ECO:0000256" key="4">
    <source>
        <dbReference type="ARBA" id="ARBA00022692"/>
    </source>
</evidence>
<dbReference type="CDD" id="cd00054">
    <property type="entry name" value="EGF_CA"/>
    <property type="match status" value="4"/>
</dbReference>
<evidence type="ECO:0000259" key="16">
    <source>
        <dbReference type="PROSITE" id="PS50923"/>
    </source>
</evidence>
<feature type="domain" description="EGF-like" evidence="15">
    <location>
        <begin position="1377"/>
        <end position="1416"/>
    </location>
</feature>
<dbReference type="InterPro" id="IPR000152">
    <property type="entry name" value="EGF-type_Asp/Asn_hydroxyl_site"/>
</dbReference>
<dbReference type="SUPFAM" id="SSF57184">
    <property type="entry name" value="Growth factor receptor domain"/>
    <property type="match status" value="3"/>
</dbReference>
<dbReference type="InterPro" id="IPR000436">
    <property type="entry name" value="Sushi_SCR_CCP_dom"/>
</dbReference>
<feature type="domain" description="Sushi" evidence="16">
    <location>
        <begin position="484"/>
        <end position="541"/>
    </location>
</feature>
<keyword evidence="9 12" id="KW-1015">Disulfide bond</keyword>
<organism evidence="17 18">
    <name type="scientific">Branchiostoma floridae</name>
    <name type="common">Florida lancelet</name>
    <name type="synonym">Amphioxus</name>
    <dbReference type="NCBI Taxonomy" id="7739"/>
    <lineage>
        <taxon>Eukaryota</taxon>
        <taxon>Metazoa</taxon>
        <taxon>Chordata</taxon>
        <taxon>Cephalochordata</taxon>
        <taxon>Leptocardii</taxon>
        <taxon>Amphioxiformes</taxon>
        <taxon>Branchiostomatidae</taxon>
        <taxon>Branchiostoma</taxon>
    </lineage>
</organism>
<dbReference type="PANTHER" id="PTHR46748">
    <property type="entry name" value="LRRNT DOMAIN-CONTAINING PROTEIN"/>
    <property type="match status" value="1"/>
</dbReference>
<dbReference type="Pfam" id="PF14670">
    <property type="entry name" value="FXa_inhibition"/>
    <property type="match status" value="3"/>
</dbReference>
<evidence type="ECO:0000259" key="15">
    <source>
        <dbReference type="PROSITE" id="PS50026"/>
    </source>
</evidence>
<feature type="domain" description="EGF-like" evidence="15">
    <location>
        <begin position="899"/>
        <end position="938"/>
    </location>
</feature>
<proteinExistence type="predicted"/>
<dbReference type="GO" id="GO:0006897">
    <property type="term" value="P:endocytosis"/>
    <property type="evidence" value="ECO:0007669"/>
    <property type="project" value="UniProtKB-KW"/>
</dbReference>
<feature type="disulfide bond" evidence="12">
    <location>
        <begin position="692"/>
        <end position="709"/>
    </location>
</feature>
<dbReference type="Pfam" id="PF00084">
    <property type="entry name" value="Sushi"/>
    <property type="match status" value="5"/>
</dbReference>
<keyword evidence="3" id="KW-0254">Endocytosis</keyword>
<feature type="domain" description="EGF-like" evidence="15">
    <location>
        <begin position="939"/>
        <end position="978"/>
    </location>
</feature>
<dbReference type="GO" id="GO:0016020">
    <property type="term" value="C:membrane"/>
    <property type="evidence" value="ECO:0007669"/>
    <property type="project" value="UniProtKB-SubCell"/>
</dbReference>
<feature type="domain" description="Sushi" evidence="16">
    <location>
        <begin position="408"/>
        <end position="467"/>
    </location>
</feature>
<keyword evidence="7 14" id="KW-1133">Transmembrane helix</keyword>
<feature type="domain" description="EGF-like" evidence="15">
    <location>
        <begin position="1019"/>
        <end position="1058"/>
    </location>
</feature>
<dbReference type="PRINTS" id="PR00907">
    <property type="entry name" value="THRMBOMODULN"/>
</dbReference>
<protein>
    <submittedName>
        <fullName evidence="18">Fibrillin-1-like</fullName>
    </submittedName>
</protein>
<evidence type="ECO:0000256" key="14">
    <source>
        <dbReference type="SAM" id="Phobius"/>
    </source>
</evidence>
<evidence type="ECO:0000313" key="18">
    <source>
        <dbReference type="RefSeq" id="XP_035683957.1"/>
    </source>
</evidence>
<comment type="subcellular location">
    <subcellularLocation>
        <location evidence="1">Membrane</location>
        <topology evidence="1">Single-pass type I membrane protein</topology>
    </subcellularLocation>
</comment>
<name>A0A9J7MWD7_BRAFL</name>
<gene>
    <name evidence="18" type="primary">LOC118420963</name>
</gene>
<dbReference type="Gene3D" id="2.10.25.10">
    <property type="entry name" value="Laminin"/>
    <property type="match status" value="15"/>
</dbReference>
<evidence type="ECO:0000256" key="8">
    <source>
        <dbReference type="ARBA" id="ARBA00023136"/>
    </source>
</evidence>
<dbReference type="InterPro" id="IPR009030">
    <property type="entry name" value="Growth_fac_rcpt_cys_sf"/>
</dbReference>
<dbReference type="Proteomes" id="UP000001554">
    <property type="component" value="Chromosome 8"/>
</dbReference>
<dbReference type="OMA" id="IMNEGIC"/>
<dbReference type="InterPro" id="IPR000742">
    <property type="entry name" value="EGF"/>
</dbReference>
<dbReference type="PANTHER" id="PTHR46748:SF1">
    <property type="entry name" value="IGGFC-BINDING PROTEIN N-TERMINAL DOMAIN-CONTAINING PROTEIN"/>
    <property type="match status" value="1"/>
</dbReference>
<dbReference type="FunFam" id="2.10.25.10:FF:000038">
    <property type="entry name" value="Fibrillin 2"/>
    <property type="match status" value="2"/>
</dbReference>
<evidence type="ECO:0000256" key="11">
    <source>
        <dbReference type="ARBA" id="ARBA00023180"/>
    </source>
</evidence>
<reference evidence="17" key="1">
    <citation type="journal article" date="2020" name="Nat. Ecol. Evol.">
        <title>Deeply conserved synteny resolves early events in vertebrate evolution.</title>
        <authorList>
            <person name="Simakov O."/>
            <person name="Marletaz F."/>
            <person name="Yue J.X."/>
            <person name="O'Connell B."/>
            <person name="Jenkins J."/>
            <person name="Brandt A."/>
            <person name="Calef R."/>
            <person name="Tung C.H."/>
            <person name="Huang T.K."/>
            <person name="Schmutz J."/>
            <person name="Satoh N."/>
            <person name="Yu J.K."/>
            <person name="Putnam N.H."/>
            <person name="Green R.E."/>
            <person name="Rokhsar D.S."/>
        </authorList>
    </citation>
    <scope>NUCLEOTIDE SEQUENCE [LARGE SCALE GENOMIC DNA]</scope>
    <source>
        <strain evidence="17">S238N-H82</strain>
    </source>
</reference>
<keyword evidence="10" id="KW-0675">Receptor</keyword>
<keyword evidence="2 12" id="KW-0245">EGF-like domain</keyword>
<comment type="caution">
    <text evidence="12">Lacks conserved residue(s) required for the propagation of feature annotation.</text>
</comment>
<evidence type="ECO:0000256" key="13">
    <source>
        <dbReference type="PROSITE-ProRule" id="PRU00302"/>
    </source>
</evidence>
<dbReference type="InterPro" id="IPR001881">
    <property type="entry name" value="EGF-like_Ca-bd_dom"/>
</dbReference>